<feature type="region of interest" description="Disordered" evidence="5">
    <location>
        <begin position="448"/>
        <end position="484"/>
    </location>
</feature>
<keyword evidence="3 7" id="KW-0347">Helicase</keyword>
<keyword evidence="1" id="KW-0547">Nucleotide-binding</keyword>
<dbReference type="GO" id="GO:0016787">
    <property type="term" value="F:hydrolase activity"/>
    <property type="evidence" value="ECO:0007669"/>
    <property type="project" value="UniProtKB-KW"/>
</dbReference>
<keyword evidence="8" id="KW-1185">Reference proteome</keyword>
<dbReference type="GO" id="GO:0003676">
    <property type="term" value="F:nucleic acid binding"/>
    <property type="evidence" value="ECO:0007669"/>
    <property type="project" value="InterPro"/>
</dbReference>
<dbReference type="PANTHER" id="PTHR12131">
    <property type="entry name" value="ATP-DEPENDENT RNA AND DNA HELICASE"/>
    <property type="match status" value="1"/>
</dbReference>
<evidence type="ECO:0000256" key="4">
    <source>
        <dbReference type="ARBA" id="ARBA00022840"/>
    </source>
</evidence>
<dbReference type="InterPro" id="IPR011545">
    <property type="entry name" value="DEAD/DEAH_box_helicase_dom"/>
</dbReference>
<feature type="domain" description="Helicase ATP-binding" evidence="6">
    <location>
        <begin position="501"/>
        <end position="659"/>
    </location>
</feature>
<dbReference type="Proteomes" id="UP000298324">
    <property type="component" value="Unassembled WGS sequence"/>
</dbReference>
<dbReference type="SMART" id="SM00487">
    <property type="entry name" value="DEXDc"/>
    <property type="match status" value="1"/>
</dbReference>
<dbReference type="InterPro" id="IPR050699">
    <property type="entry name" value="RNA-DNA_Helicase"/>
</dbReference>
<organism evidence="7 8">
    <name type="scientific">Pelotomaculum schinkii</name>
    <dbReference type="NCBI Taxonomy" id="78350"/>
    <lineage>
        <taxon>Bacteria</taxon>
        <taxon>Bacillati</taxon>
        <taxon>Bacillota</taxon>
        <taxon>Clostridia</taxon>
        <taxon>Eubacteriales</taxon>
        <taxon>Desulfotomaculaceae</taxon>
        <taxon>Pelotomaculum</taxon>
    </lineage>
</organism>
<protein>
    <submittedName>
        <fullName evidence="7">Ski2-like helicase</fullName>
    </submittedName>
</protein>
<dbReference type="Gene3D" id="3.40.50.300">
    <property type="entry name" value="P-loop containing nucleotide triphosphate hydrolases"/>
    <property type="match status" value="1"/>
</dbReference>
<dbReference type="EMBL" id="QFGA01000003">
    <property type="protein sequence ID" value="TEB05062.1"/>
    <property type="molecule type" value="Genomic_DNA"/>
</dbReference>
<comment type="caution">
    <text evidence="7">The sequence shown here is derived from an EMBL/GenBank/DDBJ whole genome shotgun (WGS) entry which is preliminary data.</text>
</comment>
<keyword evidence="2" id="KW-0378">Hydrolase</keyword>
<dbReference type="Pfam" id="PF00270">
    <property type="entry name" value="DEAD"/>
    <property type="match status" value="1"/>
</dbReference>
<accession>A0A4Y7R8F8</accession>
<keyword evidence="4" id="KW-0067">ATP-binding</keyword>
<dbReference type="InterPro" id="IPR027417">
    <property type="entry name" value="P-loop_NTPase"/>
</dbReference>
<dbReference type="PROSITE" id="PS51192">
    <property type="entry name" value="HELICASE_ATP_BIND_1"/>
    <property type="match status" value="1"/>
</dbReference>
<dbReference type="SUPFAM" id="SSF52540">
    <property type="entry name" value="P-loop containing nucleoside triphosphate hydrolases"/>
    <property type="match status" value="1"/>
</dbReference>
<dbReference type="GO" id="GO:0005524">
    <property type="term" value="F:ATP binding"/>
    <property type="evidence" value="ECO:0007669"/>
    <property type="project" value="UniProtKB-KW"/>
</dbReference>
<dbReference type="PANTHER" id="PTHR12131:SF1">
    <property type="entry name" value="ATP-DEPENDENT RNA HELICASE SUPV3L1, MITOCHONDRIAL-RELATED"/>
    <property type="match status" value="1"/>
</dbReference>
<dbReference type="GO" id="GO:0004386">
    <property type="term" value="F:helicase activity"/>
    <property type="evidence" value="ECO:0007669"/>
    <property type="project" value="UniProtKB-KW"/>
</dbReference>
<proteinExistence type="predicted"/>
<sequence>MQMLKLEVFPDLASNKTKQAITEVTNLLKDGVPLPLEILYSRCNCNSDALAGALSSLIEKEEIRIGRAKSGGSWFIGENVLAPPARGETWHTGRGQMRKVLPKLLKVIRKYTPPEEAAPTDNETSAQLDSVRKVLEDGQPRSKADIIAATGLENLDSLVWRYFPQLPDGRFTMPDSDGAWDFLLTYLHEKPRRLSDLLRQFRRHKKIVERIAAENDQTPLVRLPQSLITTVNSPAGRDELTRRAKIKACRDMLETLPTPFFDPREAGLGMKEFAALADSYSLTVSFENNKYWCLRREFPGDVLVEQLGEISGRYFAPPYTTSAPSFLREHSLGEKEAAAVLGVDEDTLSFLIKTGQLDSFTLDERTRLWHSDVQELKRDVSRLRVLTKQHEKLKISQAAAFLGISTGQVRRLIQEGRLTTVSNKEASGSDTGLLLRRDLEALRQALPALTLSGGQPHERGQGEIGSRGEERLRPKKKPLRKEQGQAPVEDLVLDDFQIEAAEALQAGLSVIVSAPTGNGKTLVAEMLARDVMTAGLGMIYTSPLKALSNQKYRDFKKLFGEEQVGLVTGDVSINPGAPMLIMTTEIFRNWCLSEPAQLEKISYVVFDEIHYLDDAERGTTWEESILFAPPHVKILGLSATVPNADEMADWISSVRGGNVVVIMEKKRRVPLSTQWILPNGRIVGEKEARSELEELVEYLKALRNKKRWLEE</sequence>
<gene>
    <name evidence="7" type="ORF">Psch_03825</name>
</gene>
<evidence type="ECO:0000256" key="3">
    <source>
        <dbReference type="ARBA" id="ARBA00022806"/>
    </source>
</evidence>
<feature type="compositionally biased region" description="Basic and acidic residues" evidence="5">
    <location>
        <begin position="456"/>
        <end position="472"/>
    </location>
</feature>
<evidence type="ECO:0000256" key="1">
    <source>
        <dbReference type="ARBA" id="ARBA00022741"/>
    </source>
</evidence>
<evidence type="ECO:0000256" key="2">
    <source>
        <dbReference type="ARBA" id="ARBA00022801"/>
    </source>
</evidence>
<evidence type="ECO:0000256" key="5">
    <source>
        <dbReference type="SAM" id="MobiDB-lite"/>
    </source>
</evidence>
<evidence type="ECO:0000313" key="7">
    <source>
        <dbReference type="EMBL" id="TEB05062.1"/>
    </source>
</evidence>
<dbReference type="GO" id="GO:0055087">
    <property type="term" value="C:Ski complex"/>
    <property type="evidence" value="ECO:0007669"/>
    <property type="project" value="TreeGrafter"/>
</dbReference>
<evidence type="ECO:0000259" key="6">
    <source>
        <dbReference type="PROSITE" id="PS51192"/>
    </source>
</evidence>
<dbReference type="InterPro" id="IPR014001">
    <property type="entry name" value="Helicase_ATP-bd"/>
</dbReference>
<evidence type="ECO:0000313" key="8">
    <source>
        <dbReference type="Proteomes" id="UP000298324"/>
    </source>
</evidence>
<reference evidence="7 8" key="1">
    <citation type="journal article" date="2018" name="Environ. Microbiol.">
        <title>Novel energy conservation strategies and behaviour of Pelotomaculum schinkii driving syntrophic propionate catabolism.</title>
        <authorList>
            <person name="Hidalgo-Ahumada C.A.P."/>
            <person name="Nobu M.K."/>
            <person name="Narihiro T."/>
            <person name="Tamaki H."/>
            <person name="Liu W.T."/>
            <person name="Kamagata Y."/>
            <person name="Stams A.J.M."/>
            <person name="Imachi H."/>
            <person name="Sousa D.Z."/>
        </authorList>
    </citation>
    <scope>NUCLEOTIDE SEQUENCE [LARGE SCALE GENOMIC DNA]</scope>
    <source>
        <strain evidence="7 8">HH</strain>
    </source>
</reference>
<name>A0A4Y7R8F8_9FIRM</name>
<dbReference type="GO" id="GO:0070478">
    <property type="term" value="P:nuclear-transcribed mRNA catabolic process, 3'-5' exonucleolytic nonsense-mediated decay"/>
    <property type="evidence" value="ECO:0007669"/>
    <property type="project" value="TreeGrafter"/>
</dbReference>
<dbReference type="AlphaFoldDB" id="A0A4Y7R8F8"/>